<keyword evidence="5 13" id="KW-0548">Nucleotidyltransferase</keyword>
<evidence type="ECO:0000256" key="1">
    <source>
        <dbReference type="ARBA" id="ARBA00004496"/>
    </source>
</evidence>
<dbReference type="InterPro" id="IPR022634">
    <property type="entry name" value="DNA_polIII_beta_N"/>
</dbReference>
<keyword evidence="3" id="KW-0963">Cytoplasm</keyword>
<feature type="region of interest" description="Disordered" evidence="9">
    <location>
        <begin position="289"/>
        <end position="363"/>
    </location>
</feature>
<evidence type="ECO:0000256" key="7">
    <source>
        <dbReference type="ARBA" id="ARBA00022932"/>
    </source>
</evidence>
<name>A0A545AQJ5_9ACTN</name>
<comment type="similarity">
    <text evidence="2">Belongs to the beta sliding clamp family.</text>
</comment>
<keyword evidence="6" id="KW-0235">DNA replication</keyword>
<keyword evidence="14" id="KW-1185">Reference proteome</keyword>
<dbReference type="InParanoid" id="A0A545AQJ5"/>
<dbReference type="GO" id="GO:0003887">
    <property type="term" value="F:DNA-directed DNA polymerase activity"/>
    <property type="evidence" value="ECO:0007669"/>
    <property type="project" value="UniProtKB-KW"/>
</dbReference>
<accession>A0A545AQJ5</accession>
<dbReference type="Pfam" id="PF00712">
    <property type="entry name" value="DNA_pol3_beta"/>
    <property type="match status" value="1"/>
</dbReference>
<feature type="domain" description="DNA polymerase III beta sliding clamp N-terminal" evidence="10">
    <location>
        <begin position="1"/>
        <end position="120"/>
    </location>
</feature>
<dbReference type="SUPFAM" id="SSF55979">
    <property type="entry name" value="DNA clamp"/>
    <property type="match status" value="3"/>
</dbReference>
<dbReference type="GO" id="GO:0006271">
    <property type="term" value="P:DNA strand elongation involved in DNA replication"/>
    <property type="evidence" value="ECO:0007669"/>
    <property type="project" value="TreeGrafter"/>
</dbReference>
<evidence type="ECO:0000313" key="14">
    <source>
        <dbReference type="Proteomes" id="UP000317982"/>
    </source>
</evidence>
<organism evidence="13 14">
    <name type="scientific">Cryptosporangium phraense</name>
    <dbReference type="NCBI Taxonomy" id="2593070"/>
    <lineage>
        <taxon>Bacteria</taxon>
        <taxon>Bacillati</taxon>
        <taxon>Actinomycetota</taxon>
        <taxon>Actinomycetes</taxon>
        <taxon>Cryptosporangiales</taxon>
        <taxon>Cryptosporangiaceae</taxon>
        <taxon>Cryptosporangium</taxon>
    </lineage>
</organism>
<evidence type="ECO:0000256" key="3">
    <source>
        <dbReference type="ARBA" id="ARBA00022490"/>
    </source>
</evidence>
<dbReference type="PANTHER" id="PTHR30478:SF0">
    <property type="entry name" value="BETA SLIDING CLAMP"/>
    <property type="match status" value="1"/>
</dbReference>
<dbReference type="GO" id="GO:0003677">
    <property type="term" value="F:DNA binding"/>
    <property type="evidence" value="ECO:0007669"/>
    <property type="project" value="UniProtKB-KW"/>
</dbReference>
<sequence length="431" mass="44321">MRFWVKRESLAEAVTWGTRCAATHPTNPALGGALLELASGELTITSFDGESSARMGVAVETAEDDGPDGSALVSARLLVEITKALPDQAIDVELADGVLRLRCGGGRFGLPTMPVEDYPRPPVLSAPTGTVDAALFGTAVAQVAVAASREESLPILTSVRLAVAGGRMSLLASDRYRAARRELAWEPVDPKREGEFLVPARALLDAARAFAQVPETLTVVVDEDVFEGGTIGFTAAGRQLSTRLLEGTFPAVGRLFEVPRPTTATVSVGALTEVVKRVALFADRTTPVSIRLTPIPPNPSAPAPPTGSAGTAAAPASAGPDAAPASAGPEATPASVGPGPAPGPVGPRAGGSATVEARGARDAEASEAIEADFTGQDVTLAFNETYLLDGLRSVGSPRVTLSFDDPLKPVMLTPAGEPAGADYVLQPVRVR</sequence>
<evidence type="ECO:0000313" key="13">
    <source>
        <dbReference type="EMBL" id="TQS43608.1"/>
    </source>
</evidence>
<dbReference type="Pfam" id="PF02768">
    <property type="entry name" value="DNA_pol3_beta_3"/>
    <property type="match status" value="1"/>
</dbReference>
<dbReference type="Pfam" id="PF02767">
    <property type="entry name" value="DNA_pol3_beta_2"/>
    <property type="match status" value="1"/>
</dbReference>
<evidence type="ECO:0000256" key="9">
    <source>
        <dbReference type="SAM" id="MobiDB-lite"/>
    </source>
</evidence>
<evidence type="ECO:0000256" key="6">
    <source>
        <dbReference type="ARBA" id="ARBA00022705"/>
    </source>
</evidence>
<evidence type="ECO:0000256" key="2">
    <source>
        <dbReference type="ARBA" id="ARBA00010752"/>
    </source>
</evidence>
<dbReference type="PANTHER" id="PTHR30478">
    <property type="entry name" value="DNA POLYMERASE III SUBUNIT BETA"/>
    <property type="match status" value="1"/>
</dbReference>
<dbReference type="GO" id="GO:0009360">
    <property type="term" value="C:DNA polymerase III complex"/>
    <property type="evidence" value="ECO:0007669"/>
    <property type="project" value="InterPro"/>
</dbReference>
<keyword evidence="8" id="KW-0238">DNA-binding</keyword>
<dbReference type="GO" id="GO:0005737">
    <property type="term" value="C:cytoplasm"/>
    <property type="evidence" value="ECO:0007669"/>
    <property type="project" value="UniProtKB-SubCell"/>
</dbReference>
<dbReference type="InterPro" id="IPR022635">
    <property type="entry name" value="DNA_polIII_beta_C"/>
</dbReference>
<evidence type="ECO:0000259" key="12">
    <source>
        <dbReference type="Pfam" id="PF02768"/>
    </source>
</evidence>
<dbReference type="EMBL" id="VIRS01000012">
    <property type="protein sequence ID" value="TQS43608.1"/>
    <property type="molecule type" value="Genomic_DNA"/>
</dbReference>
<dbReference type="GO" id="GO:0008408">
    <property type="term" value="F:3'-5' exonuclease activity"/>
    <property type="evidence" value="ECO:0007669"/>
    <property type="project" value="InterPro"/>
</dbReference>
<feature type="domain" description="DNA polymerase III beta sliding clamp C-terminal" evidence="12">
    <location>
        <begin position="355"/>
        <end position="419"/>
    </location>
</feature>
<proteinExistence type="inferred from homology"/>
<dbReference type="InterPro" id="IPR046938">
    <property type="entry name" value="DNA_clamp_sf"/>
</dbReference>
<feature type="compositionally biased region" description="Pro residues" evidence="9">
    <location>
        <begin position="294"/>
        <end position="305"/>
    </location>
</feature>
<dbReference type="AlphaFoldDB" id="A0A545AQJ5"/>
<evidence type="ECO:0000259" key="10">
    <source>
        <dbReference type="Pfam" id="PF00712"/>
    </source>
</evidence>
<feature type="compositionally biased region" description="Low complexity" evidence="9">
    <location>
        <begin position="306"/>
        <end position="338"/>
    </location>
</feature>
<dbReference type="CDD" id="cd00140">
    <property type="entry name" value="beta_clamp"/>
    <property type="match status" value="1"/>
</dbReference>
<gene>
    <name evidence="13" type="primary">dnaN</name>
    <name evidence="13" type="ORF">FL583_18405</name>
</gene>
<dbReference type="RefSeq" id="WP_142705909.1">
    <property type="nucleotide sequence ID" value="NZ_VIRS01000012.1"/>
</dbReference>
<dbReference type="InterPro" id="IPR001001">
    <property type="entry name" value="DNA_polIII_beta"/>
</dbReference>
<evidence type="ECO:0000256" key="8">
    <source>
        <dbReference type="ARBA" id="ARBA00023125"/>
    </source>
</evidence>
<dbReference type="Proteomes" id="UP000317982">
    <property type="component" value="Unassembled WGS sequence"/>
</dbReference>
<keyword evidence="4 13" id="KW-0808">Transferase</keyword>
<dbReference type="OrthoDB" id="468978at2"/>
<evidence type="ECO:0000256" key="5">
    <source>
        <dbReference type="ARBA" id="ARBA00022695"/>
    </source>
</evidence>
<dbReference type="SMART" id="SM00480">
    <property type="entry name" value="POL3Bc"/>
    <property type="match status" value="1"/>
</dbReference>
<dbReference type="InterPro" id="IPR022637">
    <property type="entry name" value="DNA_polIII_beta_cen"/>
</dbReference>
<reference evidence="13 14" key="1">
    <citation type="submission" date="2019-07" db="EMBL/GenBank/DDBJ databases">
        <title>Cryptosporangium phraense sp. nov., isolated from plant litter.</title>
        <authorList>
            <person name="Suriyachadkun C."/>
        </authorList>
    </citation>
    <scope>NUCLEOTIDE SEQUENCE [LARGE SCALE GENOMIC DNA]</scope>
    <source>
        <strain evidence="13 14">A-T 5661</strain>
    </source>
</reference>
<dbReference type="EC" id="2.7.7.7" evidence="13"/>
<comment type="subcellular location">
    <subcellularLocation>
        <location evidence="1">Cytoplasm</location>
    </subcellularLocation>
</comment>
<dbReference type="NCBIfam" id="TIGR00663">
    <property type="entry name" value="dnan"/>
    <property type="match status" value="1"/>
</dbReference>
<feature type="domain" description="DNA polymerase III beta sliding clamp central" evidence="11">
    <location>
        <begin position="131"/>
        <end position="250"/>
    </location>
</feature>
<dbReference type="Gene3D" id="3.10.150.10">
    <property type="entry name" value="DNA Polymerase III, subunit A, domain 2"/>
    <property type="match status" value="3"/>
</dbReference>
<comment type="caution">
    <text evidence="13">The sequence shown here is derived from an EMBL/GenBank/DDBJ whole genome shotgun (WGS) entry which is preliminary data.</text>
</comment>
<evidence type="ECO:0000256" key="4">
    <source>
        <dbReference type="ARBA" id="ARBA00022679"/>
    </source>
</evidence>
<keyword evidence="7" id="KW-0239">DNA-directed DNA polymerase</keyword>
<protein>
    <submittedName>
        <fullName evidence="13">DNA polymerase III subunit beta</fullName>
        <ecNumber evidence="13">2.7.7.7</ecNumber>
    </submittedName>
</protein>
<evidence type="ECO:0000259" key="11">
    <source>
        <dbReference type="Pfam" id="PF02767"/>
    </source>
</evidence>